<dbReference type="PRINTS" id="PR00723">
    <property type="entry name" value="SUBTILISIN"/>
</dbReference>
<dbReference type="PANTHER" id="PTHR45910:SF1">
    <property type="entry name" value="N-ALPHA-ACETYLTRANSFERASE 20"/>
    <property type="match status" value="1"/>
</dbReference>
<evidence type="ECO:0000256" key="3">
    <source>
        <dbReference type="ARBA" id="ARBA00022801"/>
    </source>
</evidence>
<feature type="active site" description="Charge relay system" evidence="7">
    <location>
        <position position="310"/>
    </location>
</feature>
<dbReference type="PROSITE" id="PS00138">
    <property type="entry name" value="SUBTILASE_SER"/>
    <property type="match status" value="1"/>
</dbReference>
<evidence type="ECO:0000256" key="4">
    <source>
        <dbReference type="ARBA" id="ARBA00022825"/>
    </source>
</evidence>
<evidence type="ECO:0000256" key="5">
    <source>
        <dbReference type="ARBA" id="ARBA00023315"/>
    </source>
</evidence>
<evidence type="ECO:0000256" key="6">
    <source>
        <dbReference type="ARBA" id="ARBA00025786"/>
    </source>
</evidence>
<dbReference type="GO" id="GO:0004596">
    <property type="term" value="F:protein-N-terminal amino-acid acetyltransferase activity"/>
    <property type="evidence" value="ECO:0007669"/>
    <property type="project" value="TreeGrafter"/>
</dbReference>
<proteinExistence type="inferred from homology"/>
<evidence type="ECO:0000256" key="7">
    <source>
        <dbReference type="PROSITE-ProRule" id="PRU01240"/>
    </source>
</evidence>
<dbReference type="PROSITE" id="PS51892">
    <property type="entry name" value="SUBTILASE"/>
    <property type="match status" value="1"/>
</dbReference>
<organism evidence="10 11">
    <name type="scientific">Prototheca wickerhamii</name>
    <dbReference type="NCBI Taxonomy" id="3111"/>
    <lineage>
        <taxon>Eukaryota</taxon>
        <taxon>Viridiplantae</taxon>
        <taxon>Chlorophyta</taxon>
        <taxon>core chlorophytes</taxon>
        <taxon>Trebouxiophyceae</taxon>
        <taxon>Chlorellales</taxon>
        <taxon>Chlorellaceae</taxon>
        <taxon>Prototheca</taxon>
    </lineage>
</organism>
<dbReference type="Proteomes" id="UP001255856">
    <property type="component" value="Unassembled WGS sequence"/>
</dbReference>
<dbReference type="InterPro" id="IPR051646">
    <property type="entry name" value="NatB_acetyltransferase_subunit"/>
</dbReference>
<accession>A0AAD9MHD6</accession>
<dbReference type="GO" id="GO:0004252">
    <property type="term" value="F:serine-type endopeptidase activity"/>
    <property type="evidence" value="ECO:0007669"/>
    <property type="project" value="UniProtKB-UniRule"/>
</dbReference>
<dbReference type="FunFam" id="3.40.630.30:FF:000034">
    <property type="entry name" value="N-alpha-acetyltransferase 20"/>
    <property type="match status" value="1"/>
</dbReference>
<evidence type="ECO:0000313" key="10">
    <source>
        <dbReference type="EMBL" id="KAK2076652.1"/>
    </source>
</evidence>
<dbReference type="InterPro" id="IPR023828">
    <property type="entry name" value="Peptidase_S8_Ser-AS"/>
</dbReference>
<dbReference type="InterPro" id="IPR036852">
    <property type="entry name" value="Peptidase_S8/S53_dom_sf"/>
</dbReference>
<dbReference type="Gene3D" id="3.40.50.200">
    <property type="entry name" value="Peptidase S8/S53 domain"/>
    <property type="match status" value="1"/>
</dbReference>
<dbReference type="SUPFAM" id="SSF52743">
    <property type="entry name" value="Subtilisin-like"/>
    <property type="match status" value="1"/>
</dbReference>
<keyword evidence="11" id="KW-1185">Reference proteome</keyword>
<dbReference type="PROSITE" id="PS00136">
    <property type="entry name" value="SUBTILASE_ASP"/>
    <property type="match status" value="1"/>
</dbReference>
<sequence length="483" mass="51452">MTSLRRFSAHDLFAFNSVNLDFFTETYHLPFYMGYLAQWPEYCVCATAPEGTIQGYILGKVEGAAKKWHGHVTAVTVAPAYRRQGLAKKLMDELENTTESMHNAYFVDLFVRASNQAAITMYEHFGYSVYRRVIGYYSGDPPEDALDMRKAMKRDVDKESGNQDVKQGELSPTNITFLKKTFPGKVVSVEGDGEMSLSTSSEPVLLSDGQTVAGPYPGLQLVSPIGTPWVQTTADWALRRVNARHLPLPESYTFDTLGTGVNAYLIDTGIRFSHDDFLPFPGTTAAAGVSRAAAAVSVFGDDDASDCNGHGTQTASLLGGLAFGVAKNVSLWAVRAVDCDGTTSFSSILQGLEWVAEHHRKPAVVNLSVRSTTDNVALSRALSALSRTHGIPTVVAAGNDAADACSSLPSNASGVLAVGATTPDDARWEGSNWGPCVALYAPGANVVGAGSLSDTDVVVRNGTSLSAPLVAGVLAQLLERQPA</sequence>
<dbReference type="Gene3D" id="3.40.630.30">
    <property type="match status" value="1"/>
</dbReference>
<evidence type="ECO:0000256" key="1">
    <source>
        <dbReference type="ARBA" id="ARBA00022670"/>
    </source>
</evidence>
<keyword evidence="3 7" id="KW-0378">Hydrolase</keyword>
<dbReference type="InterPro" id="IPR000209">
    <property type="entry name" value="Peptidase_S8/S53_dom"/>
</dbReference>
<evidence type="ECO:0000313" key="11">
    <source>
        <dbReference type="Proteomes" id="UP001255856"/>
    </source>
</evidence>
<keyword evidence="5" id="KW-0012">Acyltransferase</keyword>
<feature type="active site" description="Charge relay system" evidence="7">
    <location>
        <position position="267"/>
    </location>
</feature>
<dbReference type="GO" id="GO:0031416">
    <property type="term" value="C:NatB complex"/>
    <property type="evidence" value="ECO:0007669"/>
    <property type="project" value="TreeGrafter"/>
</dbReference>
<dbReference type="CDD" id="cd04301">
    <property type="entry name" value="NAT_SF"/>
    <property type="match status" value="1"/>
</dbReference>
<gene>
    <name evidence="10" type="ORF">QBZ16_005412</name>
</gene>
<comment type="similarity">
    <text evidence="7 8">Belongs to the peptidase S8 family.</text>
</comment>
<dbReference type="Pfam" id="PF00583">
    <property type="entry name" value="Acetyltransf_1"/>
    <property type="match status" value="1"/>
</dbReference>
<dbReference type="EMBL" id="JASFZW010000009">
    <property type="protein sequence ID" value="KAK2076652.1"/>
    <property type="molecule type" value="Genomic_DNA"/>
</dbReference>
<name>A0AAD9MHD6_PROWI</name>
<dbReference type="PANTHER" id="PTHR45910">
    <property type="entry name" value="N-ALPHA-ACETYLTRANSFERASE 20"/>
    <property type="match status" value="1"/>
</dbReference>
<evidence type="ECO:0000256" key="8">
    <source>
        <dbReference type="RuleBase" id="RU003355"/>
    </source>
</evidence>
<dbReference type="AlphaFoldDB" id="A0AAD9MHD6"/>
<evidence type="ECO:0000256" key="2">
    <source>
        <dbReference type="ARBA" id="ARBA00022679"/>
    </source>
</evidence>
<keyword evidence="2" id="KW-0808">Transferase</keyword>
<keyword evidence="1 7" id="KW-0645">Protease</keyword>
<dbReference type="GO" id="GO:0006508">
    <property type="term" value="P:proteolysis"/>
    <property type="evidence" value="ECO:0007669"/>
    <property type="project" value="UniProtKB-KW"/>
</dbReference>
<dbReference type="CDD" id="cd04077">
    <property type="entry name" value="Peptidases_S8_PCSK9_ProteinaseK_like"/>
    <property type="match status" value="1"/>
</dbReference>
<feature type="active site" description="Charge relay system" evidence="7">
    <location>
        <position position="464"/>
    </location>
</feature>
<comment type="similarity">
    <text evidence="6">Belongs to the acetyltransferase family. ARD1 subfamily.</text>
</comment>
<feature type="domain" description="N-acetyltransferase" evidence="9">
    <location>
        <begin position="2"/>
        <end position="153"/>
    </location>
</feature>
<dbReference type="PROSITE" id="PS51186">
    <property type="entry name" value="GNAT"/>
    <property type="match status" value="1"/>
</dbReference>
<protein>
    <recommendedName>
        <fullName evidence="9">N-acetyltransferase domain-containing protein</fullName>
    </recommendedName>
</protein>
<dbReference type="Pfam" id="PF00082">
    <property type="entry name" value="Peptidase_S8"/>
    <property type="match status" value="1"/>
</dbReference>
<comment type="caution">
    <text evidence="10">The sequence shown here is derived from an EMBL/GenBank/DDBJ whole genome shotgun (WGS) entry which is preliminary data.</text>
</comment>
<dbReference type="InterPro" id="IPR016181">
    <property type="entry name" value="Acyl_CoA_acyltransferase"/>
</dbReference>
<dbReference type="SUPFAM" id="SSF55729">
    <property type="entry name" value="Acyl-CoA N-acyltransferases (Nat)"/>
    <property type="match status" value="1"/>
</dbReference>
<keyword evidence="4 7" id="KW-0720">Serine protease</keyword>
<reference evidence="10" key="1">
    <citation type="submission" date="2021-01" db="EMBL/GenBank/DDBJ databases">
        <authorList>
            <person name="Eckstrom K.M.E."/>
        </authorList>
    </citation>
    <scope>NUCLEOTIDE SEQUENCE</scope>
    <source>
        <strain evidence="10">UVCC 0001</strain>
    </source>
</reference>
<dbReference type="InterPro" id="IPR034193">
    <property type="entry name" value="PCSK9_ProteinaseK-like"/>
</dbReference>
<dbReference type="InterPro" id="IPR000182">
    <property type="entry name" value="GNAT_dom"/>
</dbReference>
<dbReference type="InterPro" id="IPR023827">
    <property type="entry name" value="Peptidase_S8_Asp-AS"/>
</dbReference>
<dbReference type="InterPro" id="IPR015500">
    <property type="entry name" value="Peptidase_S8_subtilisin-rel"/>
</dbReference>
<evidence type="ECO:0000259" key="9">
    <source>
        <dbReference type="PROSITE" id="PS51186"/>
    </source>
</evidence>